<evidence type="ECO:0000256" key="1">
    <source>
        <dbReference type="SAM" id="Coils"/>
    </source>
</evidence>
<gene>
    <name evidence="4" type="ORF">CSOL1703_00004838</name>
</gene>
<reference evidence="5" key="1">
    <citation type="submission" date="2019-06" db="EMBL/GenBank/DDBJ databases">
        <authorList>
            <person name="Broberg M."/>
        </authorList>
    </citation>
    <scope>NUCLEOTIDE SEQUENCE [LARGE SCALE GENOMIC DNA]</scope>
</reference>
<evidence type="ECO:0000259" key="3">
    <source>
        <dbReference type="Pfam" id="PF00350"/>
    </source>
</evidence>
<sequence length="1020" mass="116452">MLDRPELPASLMNCESPESPQRFAWQVCATLADDAERLSIREDAVVKAEAHAAKLINCLEEHIDDQHTDSRNVIQSIINSLFSIRGEHRAFEMLVGVAGATGAGKSSMLNALLGFREVFPSGHQGAATAVPCKVSWNFDNRPGYKCIANIYFQSKEEIIKTPEILVEAFIARDNPDETSFQSDKEKEDNLEQMQSKGMEKVRALWKLEEKDVQEIIDDAGSEITYSARLIFNSNPAVGELLKLSMKTIHASTPEELAGMTKPYLDSTEATHGSGTNFAAWPLVKEVRLFLRSEILKNGICLVDLPGQGEMEASRAEVAQKYSDKIDVTMIVAPVHRAADERIAQKLLSKFHSLQMQMDGRFNKEKFSVILSKTDQIEADDYTNLYAKDKEVQRLKEAIQIARQEKRNRPNNRRQRKLQSRAKSLMRYFERISLKNMKNRKEEKDLIIDQKPKKTASREESMKFNSSFNNKLHAKALLRKIKAWKDRAKKTNKQADFEIQRLDHQLTHWAIWNRNRLVGERIEESFQRQRTGNSQGPSVSRNGTLGVTVLGISSTAFWQLQNLKGARLGFPRESFTGIPRVAQWMHKAISGSREKHLLLILNKYLVIFNKLQAWTKNPEKSDPVMNHAEIEARLYKSHQNCLKDLESVFDTLCKKIEEFDTLKEINPIKFKFKRESQYITESWSWKDPKCPNRQKICWSTYRAIVSRQGYWKHPSGIEYNWILDLATPLLETLKENWQGVSEESLLRLRNDVETKIIDAWKSDAVGKSDWKLREEFISIFPEMAAIGTSLCSQMSSLLDDFAKRVNGLHSLIVPSIENALRPVFNEALQYQGPRSHAKRQNFLAENVPLQCERLVPRLCQSMRYAFHESLGEVKRVSMKKTLEAIEEAKTQVNIHARVLSNNGLSAGELSESCQGILGAWLESPDKDLDHILKQDASIPEKVTIGHIMSMEEAHRYLFGDGSMAQTDTEESESESDNDSDKDKDNTGSEKNQDEEMSLGDDVSIQDLETELRNLEKQRKKS</sequence>
<dbReference type="Proteomes" id="UP000775872">
    <property type="component" value="Unassembled WGS sequence"/>
</dbReference>
<dbReference type="OrthoDB" id="3598281at2759"/>
<evidence type="ECO:0000313" key="4">
    <source>
        <dbReference type="EMBL" id="CAH0052971.1"/>
    </source>
</evidence>
<dbReference type="PANTHER" id="PTHR36681:SF3">
    <property type="entry name" value="NUCLEAR GTPASE, GERMINAL CENTER-ASSOCIATED, TANDEM DUPLICATE 3"/>
    <property type="match status" value="1"/>
</dbReference>
<dbReference type="SUPFAM" id="SSF52540">
    <property type="entry name" value="P-loop containing nucleoside triphosphate hydrolases"/>
    <property type="match status" value="1"/>
</dbReference>
<dbReference type="EMBL" id="CABFOC020000045">
    <property type="protein sequence ID" value="CAH0052971.1"/>
    <property type="molecule type" value="Genomic_DNA"/>
</dbReference>
<accession>A0A9P0EIP3</accession>
<dbReference type="InterPro" id="IPR027417">
    <property type="entry name" value="P-loop_NTPase"/>
</dbReference>
<dbReference type="PANTHER" id="PTHR36681">
    <property type="entry name" value="NUCLEAR GTPASE, GERMINAL CENTER-ASSOCIATED, TANDEM DUPLICATE 3"/>
    <property type="match status" value="1"/>
</dbReference>
<feature type="compositionally biased region" description="Basic and acidic residues" evidence="2">
    <location>
        <begin position="977"/>
        <end position="992"/>
    </location>
</feature>
<dbReference type="Pfam" id="PF00350">
    <property type="entry name" value="Dynamin_N"/>
    <property type="match status" value="1"/>
</dbReference>
<feature type="region of interest" description="Disordered" evidence="2">
    <location>
        <begin position="963"/>
        <end position="1020"/>
    </location>
</feature>
<organism evidence="4 5">
    <name type="scientific">Clonostachys solani</name>
    <dbReference type="NCBI Taxonomy" id="160281"/>
    <lineage>
        <taxon>Eukaryota</taxon>
        <taxon>Fungi</taxon>
        <taxon>Dikarya</taxon>
        <taxon>Ascomycota</taxon>
        <taxon>Pezizomycotina</taxon>
        <taxon>Sordariomycetes</taxon>
        <taxon>Hypocreomycetidae</taxon>
        <taxon>Hypocreales</taxon>
        <taxon>Bionectriaceae</taxon>
        <taxon>Clonostachys</taxon>
    </lineage>
</organism>
<reference evidence="4 5" key="2">
    <citation type="submission" date="2021-10" db="EMBL/GenBank/DDBJ databases">
        <authorList>
            <person name="Piombo E."/>
        </authorList>
    </citation>
    <scope>NUCLEOTIDE SEQUENCE [LARGE SCALE GENOMIC DNA]</scope>
</reference>
<keyword evidence="5" id="KW-1185">Reference proteome</keyword>
<keyword evidence="1" id="KW-0175">Coiled coil</keyword>
<proteinExistence type="predicted"/>
<feature type="coiled-coil region" evidence="1">
    <location>
        <begin position="473"/>
        <end position="504"/>
    </location>
</feature>
<protein>
    <recommendedName>
        <fullName evidence="3">Dynamin N-terminal domain-containing protein</fullName>
    </recommendedName>
</protein>
<dbReference type="Gene3D" id="3.40.50.300">
    <property type="entry name" value="P-loop containing nucleotide triphosphate hydrolases"/>
    <property type="match status" value="2"/>
</dbReference>
<dbReference type="InterPro" id="IPR045063">
    <property type="entry name" value="Dynamin_N"/>
</dbReference>
<comment type="caution">
    <text evidence="4">The sequence shown here is derived from an EMBL/GenBank/DDBJ whole genome shotgun (WGS) entry which is preliminary data.</text>
</comment>
<name>A0A9P0EIP3_9HYPO</name>
<evidence type="ECO:0000313" key="5">
    <source>
        <dbReference type="Proteomes" id="UP000775872"/>
    </source>
</evidence>
<dbReference type="AlphaFoldDB" id="A0A9P0EIP3"/>
<feature type="compositionally biased region" description="Acidic residues" evidence="2">
    <location>
        <begin position="966"/>
        <end position="976"/>
    </location>
</feature>
<feature type="domain" description="Dynamin N-terminal" evidence="3">
    <location>
        <begin position="95"/>
        <end position="349"/>
    </location>
</feature>
<feature type="compositionally biased region" description="Basic and acidic residues" evidence="2">
    <location>
        <begin position="1008"/>
        <end position="1020"/>
    </location>
</feature>
<evidence type="ECO:0000256" key="2">
    <source>
        <dbReference type="SAM" id="MobiDB-lite"/>
    </source>
</evidence>